<evidence type="ECO:0000259" key="5">
    <source>
        <dbReference type="PROSITE" id="PS51006"/>
    </source>
</evidence>
<evidence type="ECO:0000256" key="4">
    <source>
        <dbReference type="RuleBase" id="RU003836"/>
    </source>
</evidence>
<dbReference type="CDD" id="cd02440">
    <property type="entry name" value="AdoMet_MTases"/>
    <property type="match status" value="1"/>
</dbReference>
<dbReference type="InterPro" id="IPR030374">
    <property type="entry name" value="PABS"/>
</dbReference>
<dbReference type="NCBIfam" id="TIGR00417">
    <property type="entry name" value="speE"/>
    <property type="match status" value="1"/>
</dbReference>
<evidence type="ECO:0000313" key="6">
    <source>
        <dbReference type="EMBL" id="BES92464.1"/>
    </source>
</evidence>
<dbReference type="Gene3D" id="3.40.50.150">
    <property type="entry name" value="Vaccinia Virus protein VP39"/>
    <property type="match status" value="1"/>
</dbReference>
<dbReference type="SUPFAM" id="SSF53335">
    <property type="entry name" value="S-adenosyl-L-methionine-dependent methyltransferases"/>
    <property type="match status" value="1"/>
</dbReference>
<evidence type="ECO:0000313" key="7">
    <source>
        <dbReference type="Proteomes" id="UP001307889"/>
    </source>
</evidence>
<proteinExistence type="inferred from homology"/>
<comment type="similarity">
    <text evidence="1 4">Belongs to the spermidine/spermine synthase family.</text>
</comment>
<dbReference type="PROSITE" id="PS51006">
    <property type="entry name" value="PABS_2"/>
    <property type="match status" value="1"/>
</dbReference>
<dbReference type="EMBL" id="AP028911">
    <property type="protein sequence ID" value="BES92464.1"/>
    <property type="molecule type" value="Genomic_DNA"/>
</dbReference>
<gene>
    <name evidence="6" type="ORF">NTJ_05274</name>
</gene>
<name>A0ABN7AM11_9HEMI</name>
<feature type="domain" description="PABS" evidence="5">
    <location>
        <begin position="6"/>
        <end position="241"/>
    </location>
</feature>
<organism evidence="6 7">
    <name type="scientific">Nesidiocoris tenuis</name>
    <dbReference type="NCBI Taxonomy" id="355587"/>
    <lineage>
        <taxon>Eukaryota</taxon>
        <taxon>Metazoa</taxon>
        <taxon>Ecdysozoa</taxon>
        <taxon>Arthropoda</taxon>
        <taxon>Hexapoda</taxon>
        <taxon>Insecta</taxon>
        <taxon>Pterygota</taxon>
        <taxon>Neoptera</taxon>
        <taxon>Paraneoptera</taxon>
        <taxon>Hemiptera</taxon>
        <taxon>Heteroptera</taxon>
        <taxon>Panheteroptera</taxon>
        <taxon>Cimicomorpha</taxon>
        <taxon>Miridae</taxon>
        <taxon>Dicyphina</taxon>
        <taxon>Nesidiocoris</taxon>
    </lineage>
</organism>
<dbReference type="InterPro" id="IPR001045">
    <property type="entry name" value="Spermi_synthase"/>
</dbReference>
<protein>
    <submittedName>
        <fullName evidence="6">Spermidine synthase</fullName>
    </submittedName>
</protein>
<evidence type="ECO:0000256" key="1">
    <source>
        <dbReference type="ARBA" id="ARBA00007867"/>
    </source>
</evidence>
<dbReference type="InterPro" id="IPR030373">
    <property type="entry name" value="PABS_CS"/>
</dbReference>
<evidence type="ECO:0000256" key="3">
    <source>
        <dbReference type="PROSITE-ProRule" id="PRU00354"/>
    </source>
</evidence>
<dbReference type="NCBIfam" id="NF002010">
    <property type="entry name" value="PRK00811.1"/>
    <property type="match status" value="1"/>
</dbReference>
<accession>A0ABN7AM11</accession>
<reference evidence="6 7" key="1">
    <citation type="submission" date="2023-09" db="EMBL/GenBank/DDBJ databases">
        <title>Nesidiocoris tenuis whole genome shotgun sequence.</title>
        <authorList>
            <person name="Shibata T."/>
            <person name="Shimoda M."/>
            <person name="Kobayashi T."/>
            <person name="Uehara T."/>
        </authorList>
    </citation>
    <scope>NUCLEOTIDE SEQUENCE [LARGE SCALE GENOMIC DNA]</scope>
    <source>
        <strain evidence="6 7">Japan</strain>
    </source>
</reference>
<keyword evidence="2 3" id="KW-0808">Transferase</keyword>
<dbReference type="InterPro" id="IPR029063">
    <property type="entry name" value="SAM-dependent_MTases_sf"/>
</dbReference>
<dbReference type="PROSITE" id="PS01330">
    <property type="entry name" value="PABS_1"/>
    <property type="match status" value="1"/>
</dbReference>
<dbReference type="Proteomes" id="UP001307889">
    <property type="component" value="Chromosome 3"/>
</dbReference>
<dbReference type="PANTHER" id="PTHR11558:SF11">
    <property type="entry name" value="SPERMIDINE SYNTHASE"/>
    <property type="match status" value="1"/>
</dbReference>
<dbReference type="InterPro" id="IPR035246">
    <property type="entry name" value="Spermidine_synt_N"/>
</dbReference>
<dbReference type="InterPro" id="IPR037163">
    <property type="entry name" value="Spermidine_synt_N_sf"/>
</dbReference>
<feature type="active site" description="Proton acceptor" evidence="3">
    <location>
        <position position="161"/>
    </location>
</feature>
<dbReference type="Pfam" id="PF17284">
    <property type="entry name" value="Spermine_synt_N"/>
    <property type="match status" value="1"/>
</dbReference>
<dbReference type="Gene3D" id="2.30.140.10">
    <property type="entry name" value="Spermidine synthase, tetramerisation domain"/>
    <property type="match status" value="1"/>
</dbReference>
<dbReference type="PANTHER" id="PTHR11558">
    <property type="entry name" value="SPERMIDINE/SPERMINE SYNTHASE"/>
    <property type="match status" value="1"/>
</dbReference>
<dbReference type="HAMAP" id="MF_00198">
    <property type="entry name" value="Spermidine_synth"/>
    <property type="match status" value="1"/>
</dbReference>
<dbReference type="Pfam" id="PF01564">
    <property type="entry name" value="Spermine_synth"/>
    <property type="match status" value="1"/>
</dbReference>
<keyword evidence="7" id="KW-1185">Reference proteome</keyword>
<evidence type="ECO:0000256" key="2">
    <source>
        <dbReference type="ARBA" id="ARBA00022679"/>
    </source>
</evidence>
<sequence>MNSFKKGWFTERNELWPGMCISLEVDQVLYEGKSKFQEILVLQTKTQGKALVLDGIIQCTENDEFSYQEMISFIPLCSHPNPKKVLIVGGGDGGVAREVAKHPLVESVDQVEIDNDVMEVCKKFLPGMAVGLSHPKVTVHVADGFKFIAEKKQFYDVIITDSSDPVGPAVPLFQQNYFQLMSEALKPNGIVCSQAGTFWSSRKFVTETYKTVKKVFPAAGYAFTTIPTYPDGVIGFALGSLNPDISFKDPVQTFSDEELDRLNMKYYTSDVHRAAFALPKFINDTFR</sequence>
<keyword evidence="3" id="KW-0620">Polyamine biosynthesis</keyword>